<evidence type="ECO:0000256" key="2">
    <source>
        <dbReference type="ARBA" id="ARBA00022630"/>
    </source>
</evidence>
<comment type="similarity">
    <text evidence="5">Belongs to the L2HGDH family.</text>
</comment>
<dbReference type="EC" id="1.1.3.-" evidence="7"/>
<name>A0A6L9XTQ9_9MICO</name>
<dbReference type="Gene3D" id="3.50.50.60">
    <property type="entry name" value="FAD/NAD(P)-binding domain"/>
    <property type="match status" value="1"/>
</dbReference>
<keyword evidence="3" id="KW-0274">FAD</keyword>
<accession>A0A6L9XTQ9</accession>
<comment type="cofactor">
    <cofactor evidence="1">
        <name>FAD</name>
        <dbReference type="ChEBI" id="CHEBI:57692"/>
    </cofactor>
</comment>
<feature type="domain" description="FAD dependent oxidoreductase" evidence="6">
    <location>
        <begin position="6"/>
        <end position="389"/>
    </location>
</feature>
<dbReference type="GO" id="GO:0047545">
    <property type="term" value="F:(S)-2-hydroxyglutarate dehydrogenase activity"/>
    <property type="evidence" value="ECO:0007669"/>
    <property type="project" value="TreeGrafter"/>
</dbReference>
<proteinExistence type="inferred from homology"/>
<dbReference type="RefSeq" id="WP_163287887.1">
    <property type="nucleotide sequence ID" value="NZ_JAAGWY010000001.1"/>
</dbReference>
<organism evidence="7 8">
    <name type="scientific">Leifsonia tongyongensis</name>
    <dbReference type="NCBI Taxonomy" id="1268043"/>
    <lineage>
        <taxon>Bacteria</taxon>
        <taxon>Bacillati</taxon>
        <taxon>Actinomycetota</taxon>
        <taxon>Actinomycetes</taxon>
        <taxon>Micrococcales</taxon>
        <taxon>Microbacteriaceae</taxon>
        <taxon>Leifsonia</taxon>
    </lineage>
</organism>
<dbReference type="Proteomes" id="UP000474967">
    <property type="component" value="Unassembled WGS sequence"/>
</dbReference>
<dbReference type="EMBL" id="JAAGWY010000001">
    <property type="protein sequence ID" value="NEN04791.1"/>
    <property type="molecule type" value="Genomic_DNA"/>
</dbReference>
<keyword evidence="8" id="KW-1185">Reference proteome</keyword>
<evidence type="ECO:0000256" key="1">
    <source>
        <dbReference type="ARBA" id="ARBA00001974"/>
    </source>
</evidence>
<gene>
    <name evidence="7" type="primary">lhgO</name>
    <name evidence="7" type="ORF">G3T36_02805</name>
</gene>
<evidence type="ECO:0000256" key="5">
    <source>
        <dbReference type="ARBA" id="ARBA00037941"/>
    </source>
</evidence>
<evidence type="ECO:0000256" key="4">
    <source>
        <dbReference type="ARBA" id="ARBA00023002"/>
    </source>
</evidence>
<dbReference type="InterPro" id="IPR036188">
    <property type="entry name" value="FAD/NAD-bd_sf"/>
</dbReference>
<comment type="caution">
    <text evidence="7">The sequence shown here is derived from an EMBL/GenBank/DDBJ whole genome shotgun (WGS) entry which is preliminary data.</text>
</comment>
<dbReference type="Gene3D" id="3.30.9.10">
    <property type="entry name" value="D-Amino Acid Oxidase, subunit A, domain 2"/>
    <property type="match status" value="1"/>
</dbReference>
<dbReference type="SUPFAM" id="SSF51905">
    <property type="entry name" value="FAD/NAD(P)-binding domain"/>
    <property type="match status" value="1"/>
</dbReference>
<evidence type="ECO:0000259" key="6">
    <source>
        <dbReference type="Pfam" id="PF01266"/>
    </source>
</evidence>
<dbReference type="NCBIfam" id="NF008726">
    <property type="entry name" value="PRK11728.1"/>
    <property type="match status" value="1"/>
</dbReference>
<protein>
    <submittedName>
        <fullName evidence="7">L-2-hydroxyglutarate oxidase</fullName>
        <ecNumber evidence="7">1.1.3.-</ecNumber>
    </submittedName>
</protein>
<keyword evidence="2" id="KW-0285">Flavoprotein</keyword>
<dbReference type="PANTHER" id="PTHR43104:SF2">
    <property type="entry name" value="L-2-HYDROXYGLUTARATE DEHYDROGENASE, MITOCHONDRIAL"/>
    <property type="match status" value="1"/>
</dbReference>
<dbReference type="PANTHER" id="PTHR43104">
    <property type="entry name" value="L-2-HYDROXYGLUTARATE DEHYDROGENASE, MITOCHONDRIAL"/>
    <property type="match status" value="1"/>
</dbReference>
<evidence type="ECO:0000256" key="3">
    <source>
        <dbReference type="ARBA" id="ARBA00022827"/>
    </source>
</evidence>
<evidence type="ECO:0000313" key="7">
    <source>
        <dbReference type="EMBL" id="NEN04791.1"/>
    </source>
</evidence>
<evidence type="ECO:0000313" key="8">
    <source>
        <dbReference type="Proteomes" id="UP000474967"/>
    </source>
</evidence>
<reference evidence="7 8" key="1">
    <citation type="journal article" date="2014" name="J. Microbiol.">
        <title>Diaminobutyricibacter tongyongensis gen. nov., sp. nov. and Homoserinibacter gongjuensis gen. nov., sp. nov. belong to the family Microbacteriaceae.</title>
        <authorList>
            <person name="Kim S.J."/>
            <person name="Ahn J.H."/>
            <person name="Weon H.Y."/>
            <person name="Hamada M."/>
            <person name="Suzuki K."/>
            <person name="Kwon S.W."/>
        </authorList>
    </citation>
    <scope>NUCLEOTIDE SEQUENCE [LARGE SCALE GENOMIC DNA]</scope>
    <source>
        <strain evidence="7 8">NBRC 108724</strain>
    </source>
</reference>
<dbReference type="Pfam" id="PF01266">
    <property type="entry name" value="DAO"/>
    <property type="match status" value="1"/>
</dbReference>
<keyword evidence="4 7" id="KW-0560">Oxidoreductase</keyword>
<dbReference type="AlphaFoldDB" id="A0A6L9XTQ9"/>
<sequence>MPATSVTIIGGGILGLAVAERLTRQGRAVTLLEKEHTWAAHQTGHNSGVIHAGPYYAPGSLKARMCAAGNRSMVEFAHANGIPYRIPGKLIVAVDEAELPRLAVLAERAAANGVPSRLISGQDAREYEPHVRAVQALRVETTGIIDYAAVSRKLAELAAFHGGEMLTDARVEAIVPTASGIRVVHSKGEVESELLINCGGLQADRIARMAGVEPEVRIVPFRGEYYELVPERRDLVNGLIYPVPDPELPFLGVHLTRMIDGTVHAGPNAVLALAREGYDWRTVSIRDAADAIGYPGFLRMASRNIGTGANEVLRSLSRRLFARSLARLVPELRTADIVRAGSGVRAQAVRRDGSLADDFVIQTAPGQVHVLNAPSPAATSALEIAAYISRAAGLEPELEL</sequence>
<dbReference type="InterPro" id="IPR006076">
    <property type="entry name" value="FAD-dep_OxRdtase"/>
</dbReference>
<dbReference type="GO" id="GO:0005737">
    <property type="term" value="C:cytoplasm"/>
    <property type="evidence" value="ECO:0007669"/>
    <property type="project" value="TreeGrafter"/>
</dbReference>